<name>A0ABD6EX24_9BILA</name>
<evidence type="ECO:0000313" key="9">
    <source>
        <dbReference type="Proteomes" id="UP001608902"/>
    </source>
</evidence>
<dbReference type="InterPro" id="IPR011701">
    <property type="entry name" value="MFS"/>
</dbReference>
<evidence type="ECO:0000256" key="4">
    <source>
        <dbReference type="ARBA" id="ARBA00022847"/>
    </source>
</evidence>
<dbReference type="GO" id="GO:0015293">
    <property type="term" value="F:symporter activity"/>
    <property type="evidence" value="ECO:0007669"/>
    <property type="project" value="UniProtKB-KW"/>
</dbReference>
<dbReference type="Gene3D" id="1.20.1250.20">
    <property type="entry name" value="MFS general substrate transporter like domains"/>
    <property type="match status" value="1"/>
</dbReference>
<organism evidence="8 9">
    <name type="scientific">Gnathostoma spinigerum</name>
    <dbReference type="NCBI Taxonomy" id="75299"/>
    <lineage>
        <taxon>Eukaryota</taxon>
        <taxon>Metazoa</taxon>
        <taxon>Ecdysozoa</taxon>
        <taxon>Nematoda</taxon>
        <taxon>Chromadorea</taxon>
        <taxon>Rhabditida</taxon>
        <taxon>Spirurina</taxon>
        <taxon>Gnathostomatomorpha</taxon>
        <taxon>Gnathostomatoidea</taxon>
        <taxon>Gnathostomatidae</taxon>
        <taxon>Gnathostoma</taxon>
    </lineage>
</organism>
<evidence type="ECO:0000256" key="6">
    <source>
        <dbReference type="ARBA" id="ARBA00023136"/>
    </source>
</evidence>
<proteinExistence type="predicted"/>
<dbReference type="PANTHER" id="PTHR11662">
    <property type="entry name" value="SOLUTE CARRIER FAMILY 17"/>
    <property type="match status" value="1"/>
</dbReference>
<dbReference type="EMBL" id="JBGFUD010014933">
    <property type="protein sequence ID" value="MFH4984025.1"/>
    <property type="molecule type" value="Genomic_DNA"/>
</dbReference>
<dbReference type="AlphaFoldDB" id="A0ABD6EX24"/>
<dbReference type="InterPro" id="IPR050382">
    <property type="entry name" value="MFS_Na/Anion_cotransporter"/>
</dbReference>
<reference evidence="8 9" key="1">
    <citation type="submission" date="2024-08" db="EMBL/GenBank/DDBJ databases">
        <title>Gnathostoma spinigerum genome.</title>
        <authorList>
            <person name="Gonzalez-Bertolin B."/>
            <person name="Monzon S."/>
            <person name="Zaballos A."/>
            <person name="Jimenez P."/>
            <person name="Dekumyoy P."/>
            <person name="Varona S."/>
            <person name="Cuesta I."/>
            <person name="Sumanam S."/>
            <person name="Adisakwattana P."/>
            <person name="Gasser R.B."/>
            <person name="Hernandez-Gonzalez A."/>
            <person name="Young N.D."/>
            <person name="Perteguer M.J."/>
        </authorList>
    </citation>
    <scope>NUCLEOTIDE SEQUENCE [LARGE SCALE GENOMIC DNA]</scope>
    <source>
        <strain evidence="8">AL3</strain>
        <tissue evidence="8">Liver</tissue>
    </source>
</reference>
<dbReference type="PANTHER" id="PTHR11662:SF399">
    <property type="entry name" value="FI19708P1-RELATED"/>
    <property type="match status" value="1"/>
</dbReference>
<keyword evidence="2" id="KW-0813">Transport</keyword>
<evidence type="ECO:0000256" key="2">
    <source>
        <dbReference type="ARBA" id="ARBA00022448"/>
    </source>
</evidence>
<evidence type="ECO:0000313" key="8">
    <source>
        <dbReference type="EMBL" id="MFH4984025.1"/>
    </source>
</evidence>
<keyword evidence="9" id="KW-1185">Reference proteome</keyword>
<keyword evidence="5 7" id="KW-1133">Transmembrane helix</keyword>
<feature type="transmembrane region" description="Helical" evidence="7">
    <location>
        <begin position="111"/>
        <end position="131"/>
    </location>
</feature>
<accession>A0ABD6EX24</accession>
<feature type="transmembrane region" description="Helical" evidence="7">
    <location>
        <begin position="80"/>
        <end position="99"/>
    </location>
</feature>
<gene>
    <name evidence="8" type="ORF">AB6A40_010734</name>
</gene>
<keyword evidence="6 7" id="KW-0472">Membrane</keyword>
<comment type="subcellular location">
    <subcellularLocation>
        <location evidence="1">Membrane</location>
        <topology evidence="1">Multi-pass membrane protein</topology>
    </subcellularLocation>
</comment>
<protein>
    <submittedName>
        <fullName evidence="8">Uncharacterized protein</fullName>
    </submittedName>
</protein>
<evidence type="ECO:0000256" key="7">
    <source>
        <dbReference type="SAM" id="Phobius"/>
    </source>
</evidence>
<dbReference type="Pfam" id="PF07690">
    <property type="entry name" value="MFS_1"/>
    <property type="match status" value="1"/>
</dbReference>
<keyword evidence="4" id="KW-0769">Symport</keyword>
<keyword evidence="3 7" id="KW-0812">Transmembrane</keyword>
<feature type="transmembrane region" description="Helical" evidence="7">
    <location>
        <begin position="44"/>
        <end position="68"/>
    </location>
</feature>
<dbReference type="InterPro" id="IPR036259">
    <property type="entry name" value="MFS_trans_sf"/>
</dbReference>
<evidence type="ECO:0000256" key="5">
    <source>
        <dbReference type="ARBA" id="ARBA00022989"/>
    </source>
</evidence>
<comment type="caution">
    <text evidence="8">The sequence shown here is derived from an EMBL/GenBank/DDBJ whole genome shotgun (WGS) entry which is preliminary data.</text>
</comment>
<evidence type="ECO:0000256" key="3">
    <source>
        <dbReference type="ARBA" id="ARBA00022692"/>
    </source>
</evidence>
<dbReference type="GO" id="GO:0016020">
    <property type="term" value="C:membrane"/>
    <property type="evidence" value="ECO:0007669"/>
    <property type="project" value="UniProtKB-SubCell"/>
</dbReference>
<dbReference type="Proteomes" id="UP001608902">
    <property type="component" value="Unassembled WGS sequence"/>
</dbReference>
<sequence>MGVTLRIKLVICYLRPSLRKSQALGGQGIFLLISGYCGCGQERLVILFLTLGIGISGFQYAGFVVNYLDIAPAYCGPIVGIGNTISCIAGVVSPLLVGWLTPTGSREEWQLVFWITGGVLLAGVIAFCVFAKGEVQEWAKPKNDDEKDEERKGLNNTL</sequence>
<evidence type="ECO:0000256" key="1">
    <source>
        <dbReference type="ARBA" id="ARBA00004141"/>
    </source>
</evidence>
<dbReference type="FunFam" id="1.20.1250.20:FF:000003">
    <property type="entry name" value="Solute carrier family 17 member 3"/>
    <property type="match status" value="1"/>
</dbReference>
<dbReference type="SUPFAM" id="SSF103473">
    <property type="entry name" value="MFS general substrate transporter"/>
    <property type="match status" value="1"/>
</dbReference>